<evidence type="ECO:0000313" key="2">
    <source>
        <dbReference type="Proteomes" id="UP001236585"/>
    </source>
</evidence>
<proteinExistence type="predicted"/>
<dbReference type="EMBL" id="CP126981">
    <property type="protein sequence ID" value="WIM87433.1"/>
    <property type="molecule type" value="Genomic_DNA"/>
</dbReference>
<protein>
    <submittedName>
        <fullName evidence="1">Uncharacterized protein</fullName>
    </submittedName>
</protein>
<organism evidence="1 2">
    <name type="scientific">Candidatus Mycobacterium wuenschmannii</name>
    <dbReference type="NCBI Taxonomy" id="3027808"/>
    <lineage>
        <taxon>Bacteria</taxon>
        <taxon>Bacillati</taxon>
        <taxon>Actinomycetota</taxon>
        <taxon>Actinomycetes</taxon>
        <taxon>Mycobacteriales</taxon>
        <taxon>Mycobacteriaceae</taxon>
        <taxon>Mycobacterium</taxon>
    </lineage>
</organism>
<evidence type="ECO:0000313" key="1">
    <source>
        <dbReference type="EMBL" id="WIM87433.1"/>
    </source>
</evidence>
<sequence>MRPIDQHAFDKIIEAGIGRPATKRVAALKRTQRVVSSRSKAEVGGTSHEVALDLATAEAKAEWPSAKIFRAPTGQHFSLIVRQPNSENHHITVKFTEELEPLVRLSDGEIAYAKAHAAAYSLWVFYALDPGAGTAMLIKRKGRITDDDIDLRSAVHGGRLKNTTRGKKVGPTSG</sequence>
<gene>
    <name evidence="1" type="ORF">PT015_21750</name>
</gene>
<keyword evidence="2" id="KW-1185">Reference proteome</keyword>
<dbReference type="RefSeq" id="WP_285187149.1">
    <property type="nucleotide sequence ID" value="NZ_CP126981.1"/>
</dbReference>
<reference evidence="1 2" key="1">
    <citation type="journal article" date="2023" name="Microbiol. Resour. Announc.">
        <title>Complete Genome Sequence of Mycobacterium wuenschmanii, a novel Nontuberculous Mycobacterium Isolated from a captive population of Amazon Milk Frogs.</title>
        <authorList>
            <person name="Hicks J."/>
            <person name="Zeineldin M."/>
            <person name="Ward H."/>
            <person name="Wuenschmann A."/>
            <person name="Camp P."/>
            <person name="Farrell D."/>
            <person name="Lehman K."/>
            <person name="Thacker T."/>
            <person name="Cuthbert E."/>
        </authorList>
    </citation>
    <scope>NUCLEOTIDE SEQUENCE [LARGE SCALE GENOMIC DNA]</scope>
    <source>
        <strain evidence="1 2">Wuenschmanii</strain>
    </source>
</reference>
<name>A0ABY8VUY2_9MYCO</name>
<accession>A0ABY8VUY2</accession>
<dbReference type="Proteomes" id="UP001236585">
    <property type="component" value="Chromosome"/>
</dbReference>